<name>A0A0A0BXK4_9CELL</name>
<dbReference type="OrthoDB" id="10016401at2"/>
<dbReference type="Proteomes" id="UP000054314">
    <property type="component" value="Unassembled WGS sequence"/>
</dbReference>
<gene>
    <name evidence="1" type="ORF">N869_16090</name>
</gene>
<dbReference type="EMBL" id="AXCZ01000065">
    <property type="protein sequence ID" value="KGM13128.1"/>
    <property type="molecule type" value="Genomic_DNA"/>
</dbReference>
<comment type="caution">
    <text evidence="1">The sequence shown here is derived from an EMBL/GenBank/DDBJ whole genome shotgun (WGS) entry which is preliminary data.</text>
</comment>
<evidence type="ECO:0000313" key="1">
    <source>
        <dbReference type="EMBL" id="KGM13128.1"/>
    </source>
</evidence>
<proteinExistence type="predicted"/>
<dbReference type="AlphaFoldDB" id="A0A0A0BXK4"/>
<evidence type="ECO:0000313" key="2">
    <source>
        <dbReference type="Proteomes" id="UP000054314"/>
    </source>
</evidence>
<dbReference type="RefSeq" id="WP_035059919.1">
    <property type="nucleotide sequence ID" value="NZ_AXCZ01000065.1"/>
</dbReference>
<protein>
    <submittedName>
        <fullName evidence="1">Uncharacterized protein</fullName>
    </submittedName>
</protein>
<organism evidence="1 2">
    <name type="scientific">Cellulomonas bogoriensis 69B4 = DSM 16987</name>
    <dbReference type="NCBI Taxonomy" id="1386082"/>
    <lineage>
        <taxon>Bacteria</taxon>
        <taxon>Bacillati</taxon>
        <taxon>Actinomycetota</taxon>
        <taxon>Actinomycetes</taxon>
        <taxon>Micrococcales</taxon>
        <taxon>Cellulomonadaceae</taxon>
        <taxon>Cellulomonas</taxon>
    </lineage>
</organism>
<keyword evidence="2" id="KW-1185">Reference proteome</keyword>
<sequence>MTLPIPDEPDEPDPGLTPVEGLSTAEIEAFLTEAETSLAQLRAELQQRRLRDELDAHIPATDLTEARGRWQQFADYLRQITQGRPPR</sequence>
<reference evidence="1 2" key="1">
    <citation type="submission" date="2013-08" db="EMBL/GenBank/DDBJ databases">
        <title>Genome sequencing of Cellulomonas bogoriensis 69B4.</title>
        <authorList>
            <person name="Chen F."/>
            <person name="Li Y."/>
            <person name="Wang G."/>
        </authorList>
    </citation>
    <scope>NUCLEOTIDE SEQUENCE [LARGE SCALE GENOMIC DNA]</scope>
    <source>
        <strain evidence="1 2">69B4</strain>
    </source>
</reference>
<accession>A0A0A0BXK4</accession>